<comment type="caution">
    <text evidence="1">The sequence shown here is derived from an EMBL/GenBank/DDBJ whole genome shotgun (WGS) entry which is preliminary data.</text>
</comment>
<evidence type="ECO:0000313" key="2">
    <source>
        <dbReference type="Proteomes" id="UP001056120"/>
    </source>
</evidence>
<reference evidence="2" key="1">
    <citation type="journal article" date="2022" name="Mol. Ecol. Resour.">
        <title>The genomes of chicory, endive, great burdock and yacon provide insights into Asteraceae palaeo-polyploidization history and plant inulin production.</title>
        <authorList>
            <person name="Fan W."/>
            <person name="Wang S."/>
            <person name="Wang H."/>
            <person name="Wang A."/>
            <person name="Jiang F."/>
            <person name="Liu H."/>
            <person name="Zhao H."/>
            <person name="Xu D."/>
            <person name="Zhang Y."/>
        </authorList>
    </citation>
    <scope>NUCLEOTIDE SEQUENCE [LARGE SCALE GENOMIC DNA]</scope>
    <source>
        <strain evidence="2">cv. Yunnan</strain>
    </source>
</reference>
<organism evidence="1 2">
    <name type="scientific">Smallanthus sonchifolius</name>
    <dbReference type="NCBI Taxonomy" id="185202"/>
    <lineage>
        <taxon>Eukaryota</taxon>
        <taxon>Viridiplantae</taxon>
        <taxon>Streptophyta</taxon>
        <taxon>Embryophyta</taxon>
        <taxon>Tracheophyta</taxon>
        <taxon>Spermatophyta</taxon>
        <taxon>Magnoliopsida</taxon>
        <taxon>eudicotyledons</taxon>
        <taxon>Gunneridae</taxon>
        <taxon>Pentapetalae</taxon>
        <taxon>asterids</taxon>
        <taxon>campanulids</taxon>
        <taxon>Asterales</taxon>
        <taxon>Asteraceae</taxon>
        <taxon>Asteroideae</taxon>
        <taxon>Heliantheae alliance</taxon>
        <taxon>Millerieae</taxon>
        <taxon>Smallanthus</taxon>
    </lineage>
</organism>
<name>A0ACB9I2S0_9ASTR</name>
<sequence>MFNPQRATICSTSSIVKDPQHQITVRDRIGSLKRVTNEMNVEVELNLDGVGSSDSSTGIPFLDHMLDQLASHGLFDVHVKAVGDTHIDDHHTIEDVGLAIGINRQHSKLLQELLEKRHNMIHDVVAQSLAQKGYCPALKKKQKSWSETVGYIKQSRTSRNSVC</sequence>
<accession>A0ACB9I2S0</accession>
<reference evidence="1 2" key="2">
    <citation type="journal article" date="2022" name="Mol. Ecol. Resour.">
        <title>The genomes of chicory, endive, great burdock and yacon provide insights into Asteraceae paleo-polyploidization history and plant inulin production.</title>
        <authorList>
            <person name="Fan W."/>
            <person name="Wang S."/>
            <person name="Wang H."/>
            <person name="Wang A."/>
            <person name="Jiang F."/>
            <person name="Liu H."/>
            <person name="Zhao H."/>
            <person name="Xu D."/>
            <person name="Zhang Y."/>
        </authorList>
    </citation>
    <scope>NUCLEOTIDE SEQUENCE [LARGE SCALE GENOMIC DNA]</scope>
    <source>
        <strain evidence="2">cv. Yunnan</strain>
        <tissue evidence="1">Leaves</tissue>
    </source>
</reference>
<dbReference type="Proteomes" id="UP001056120">
    <property type="component" value="Linkage Group LG10"/>
</dbReference>
<proteinExistence type="predicted"/>
<gene>
    <name evidence="1" type="ORF">L1987_30191</name>
</gene>
<protein>
    <submittedName>
        <fullName evidence="1">Uncharacterized protein</fullName>
    </submittedName>
</protein>
<evidence type="ECO:0000313" key="1">
    <source>
        <dbReference type="EMBL" id="KAI3802067.1"/>
    </source>
</evidence>
<keyword evidence="2" id="KW-1185">Reference proteome</keyword>
<dbReference type="EMBL" id="CM042027">
    <property type="protein sequence ID" value="KAI3802067.1"/>
    <property type="molecule type" value="Genomic_DNA"/>
</dbReference>